<keyword evidence="3" id="KW-1185">Reference proteome</keyword>
<gene>
    <name evidence="2" type="ORF">CYMTET_36853</name>
</gene>
<feature type="non-terminal residue" evidence="2">
    <location>
        <position position="1"/>
    </location>
</feature>
<dbReference type="Gene3D" id="1.20.1270.60">
    <property type="entry name" value="Arfaptin homology (AH) domain/BAR domain"/>
    <property type="match status" value="1"/>
</dbReference>
<proteinExistence type="predicted"/>
<dbReference type="Proteomes" id="UP001190700">
    <property type="component" value="Unassembled WGS sequence"/>
</dbReference>
<protein>
    <submittedName>
        <fullName evidence="2">Uncharacterized protein</fullName>
    </submittedName>
</protein>
<feature type="region of interest" description="Disordered" evidence="1">
    <location>
        <begin position="1"/>
        <end position="32"/>
    </location>
</feature>
<dbReference type="AlphaFoldDB" id="A0AAE0CF57"/>
<comment type="caution">
    <text evidence="2">The sequence shown here is derived from an EMBL/GenBank/DDBJ whole genome shotgun (WGS) entry which is preliminary data.</text>
</comment>
<sequence length="192" mass="20734">LKGAEQQLEGRWAGGELHSRRAQSSSLRGGWGGRRVAQLKGAEQQLKDSKTACQEGKERYDVIVRRMSAELPTIYGNMTADLENAMFIFIACQGRLASAEAQVWDTVLPGAGTAAPMRTVLLSEAEYQKLSEEQDLITSTLAYITGGPSVLLAKIEFSLNAPVSRLNPILEVADGMMFQLGAASYLIVSVIG</sequence>
<organism evidence="2 3">
    <name type="scientific">Cymbomonas tetramitiformis</name>
    <dbReference type="NCBI Taxonomy" id="36881"/>
    <lineage>
        <taxon>Eukaryota</taxon>
        <taxon>Viridiplantae</taxon>
        <taxon>Chlorophyta</taxon>
        <taxon>Pyramimonadophyceae</taxon>
        <taxon>Pyramimonadales</taxon>
        <taxon>Pyramimonadaceae</taxon>
        <taxon>Cymbomonas</taxon>
    </lineage>
</organism>
<accession>A0AAE0CF57</accession>
<evidence type="ECO:0000313" key="3">
    <source>
        <dbReference type="Proteomes" id="UP001190700"/>
    </source>
</evidence>
<dbReference type="InterPro" id="IPR027267">
    <property type="entry name" value="AH/BAR_dom_sf"/>
</dbReference>
<evidence type="ECO:0000256" key="1">
    <source>
        <dbReference type="SAM" id="MobiDB-lite"/>
    </source>
</evidence>
<dbReference type="EMBL" id="LGRX02024565">
    <property type="protein sequence ID" value="KAK3253916.1"/>
    <property type="molecule type" value="Genomic_DNA"/>
</dbReference>
<reference evidence="2 3" key="1">
    <citation type="journal article" date="2015" name="Genome Biol. Evol.">
        <title>Comparative Genomics of a Bacterivorous Green Alga Reveals Evolutionary Causalities and Consequences of Phago-Mixotrophic Mode of Nutrition.</title>
        <authorList>
            <person name="Burns J.A."/>
            <person name="Paasch A."/>
            <person name="Narechania A."/>
            <person name="Kim E."/>
        </authorList>
    </citation>
    <scope>NUCLEOTIDE SEQUENCE [LARGE SCALE GENOMIC DNA]</scope>
    <source>
        <strain evidence="2 3">PLY_AMNH</strain>
    </source>
</reference>
<evidence type="ECO:0000313" key="2">
    <source>
        <dbReference type="EMBL" id="KAK3253916.1"/>
    </source>
</evidence>
<name>A0AAE0CF57_9CHLO</name>